<accession>A0AAQ3RFB0</accession>
<reference evidence="8 9" key="1">
    <citation type="journal article" date="2023" name="Life. Sci Alliance">
        <title>Evolutionary insights into 3D genome organization and epigenetic landscape of Vigna mungo.</title>
        <authorList>
            <person name="Junaid A."/>
            <person name="Singh B."/>
            <person name="Bhatia S."/>
        </authorList>
    </citation>
    <scope>NUCLEOTIDE SEQUENCE [LARGE SCALE GENOMIC DNA]</scope>
    <source>
        <strain evidence="8">Urdbean</strain>
    </source>
</reference>
<feature type="transmembrane region" description="Helical" evidence="6">
    <location>
        <begin position="62"/>
        <end position="88"/>
    </location>
</feature>
<organism evidence="8 9">
    <name type="scientific">Vigna mungo</name>
    <name type="common">Black gram</name>
    <name type="synonym">Phaseolus mungo</name>
    <dbReference type="NCBI Taxonomy" id="3915"/>
    <lineage>
        <taxon>Eukaryota</taxon>
        <taxon>Viridiplantae</taxon>
        <taxon>Streptophyta</taxon>
        <taxon>Embryophyta</taxon>
        <taxon>Tracheophyta</taxon>
        <taxon>Spermatophyta</taxon>
        <taxon>Magnoliopsida</taxon>
        <taxon>eudicotyledons</taxon>
        <taxon>Gunneridae</taxon>
        <taxon>Pentapetalae</taxon>
        <taxon>rosids</taxon>
        <taxon>fabids</taxon>
        <taxon>Fabales</taxon>
        <taxon>Fabaceae</taxon>
        <taxon>Papilionoideae</taxon>
        <taxon>50 kb inversion clade</taxon>
        <taxon>NPAAA clade</taxon>
        <taxon>indigoferoid/millettioid clade</taxon>
        <taxon>Phaseoleae</taxon>
        <taxon>Vigna</taxon>
    </lineage>
</organism>
<dbReference type="GO" id="GO:0005789">
    <property type="term" value="C:endoplasmic reticulum membrane"/>
    <property type="evidence" value="ECO:0007669"/>
    <property type="project" value="UniProtKB-SubCell"/>
</dbReference>
<feature type="domain" description="Reticulon" evidence="7">
    <location>
        <begin position="82"/>
        <end position="154"/>
    </location>
</feature>
<dbReference type="Proteomes" id="UP001374535">
    <property type="component" value="Chromosome 10"/>
</dbReference>
<sequence>MDVADSDFLGNKEFDDEDSEFETDLERYFVFSTAKNRFFGRKIPLRVTLGSGLTSGQDLKKFLLVLLSMFLTLLTHLVTGTLGAISFLDYRYPAATLIYIASLILLIVPVVYEKHGDIIDILAERVLFELNNLYENLMMKIFGKSQFSQEYIQD</sequence>
<keyword evidence="3" id="KW-0256">Endoplasmic reticulum</keyword>
<dbReference type="EMBL" id="CP144691">
    <property type="protein sequence ID" value="WVY93348.1"/>
    <property type="molecule type" value="Genomic_DNA"/>
</dbReference>
<name>A0AAQ3RFB0_VIGMU</name>
<evidence type="ECO:0000256" key="1">
    <source>
        <dbReference type="ARBA" id="ARBA00004477"/>
    </source>
</evidence>
<comment type="subcellular location">
    <subcellularLocation>
        <location evidence="1">Endoplasmic reticulum membrane</location>
        <topology evidence="1">Multi-pass membrane protein</topology>
    </subcellularLocation>
</comment>
<feature type="transmembrane region" description="Helical" evidence="6">
    <location>
        <begin position="94"/>
        <end position="112"/>
    </location>
</feature>
<evidence type="ECO:0000256" key="2">
    <source>
        <dbReference type="ARBA" id="ARBA00022692"/>
    </source>
</evidence>
<keyword evidence="9" id="KW-1185">Reference proteome</keyword>
<proteinExistence type="predicted"/>
<dbReference type="InterPro" id="IPR003388">
    <property type="entry name" value="Reticulon"/>
</dbReference>
<keyword evidence="5 6" id="KW-0472">Membrane</keyword>
<evidence type="ECO:0000256" key="6">
    <source>
        <dbReference type="SAM" id="Phobius"/>
    </source>
</evidence>
<evidence type="ECO:0000256" key="3">
    <source>
        <dbReference type="ARBA" id="ARBA00022824"/>
    </source>
</evidence>
<dbReference type="AlphaFoldDB" id="A0AAQ3RFB0"/>
<evidence type="ECO:0000313" key="9">
    <source>
        <dbReference type="Proteomes" id="UP001374535"/>
    </source>
</evidence>
<gene>
    <name evidence="8" type="ORF">V8G54_032436</name>
</gene>
<evidence type="ECO:0000256" key="5">
    <source>
        <dbReference type="ARBA" id="ARBA00023136"/>
    </source>
</evidence>
<evidence type="ECO:0000256" key="4">
    <source>
        <dbReference type="ARBA" id="ARBA00022989"/>
    </source>
</evidence>
<dbReference type="PROSITE" id="PS50845">
    <property type="entry name" value="RETICULON"/>
    <property type="match status" value="1"/>
</dbReference>
<evidence type="ECO:0000259" key="7">
    <source>
        <dbReference type="PROSITE" id="PS50845"/>
    </source>
</evidence>
<keyword evidence="2 6" id="KW-0812">Transmembrane</keyword>
<protein>
    <recommendedName>
        <fullName evidence="7">Reticulon domain-containing protein</fullName>
    </recommendedName>
</protein>
<keyword evidence="4 6" id="KW-1133">Transmembrane helix</keyword>
<evidence type="ECO:0000313" key="8">
    <source>
        <dbReference type="EMBL" id="WVY93348.1"/>
    </source>
</evidence>